<name>A0A0F7ZQY5_9HYPO</name>
<feature type="compositionally biased region" description="Basic and acidic residues" evidence="1">
    <location>
        <begin position="252"/>
        <end position="277"/>
    </location>
</feature>
<evidence type="ECO:0000256" key="2">
    <source>
        <dbReference type="SAM" id="Phobius"/>
    </source>
</evidence>
<evidence type="ECO:0000256" key="1">
    <source>
        <dbReference type="SAM" id="MobiDB-lite"/>
    </source>
</evidence>
<evidence type="ECO:0000313" key="4">
    <source>
        <dbReference type="Proteomes" id="UP000054481"/>
    </source>
</evidence>
<evidence type="ECO:0000313" key="3">
    <source>
        <dbReference type="EMBL" id="KJZ68673.1"/>
    </source>
</evidence>
<accession>A0A0F7ZQY5</accession>
<organism evidence="3 4">
    <name type="scientific">Hirsutella minnesotensis 3608</name>
    <dbReference type="NCBI Taxonomy" id="1043627"/>
    <lineage>
        <taxon>Eukaryota</taxon>
        <taxon>Fungi</taxon>
        <taxon>Dikarya</taxon>
        <taxon>Ascomycota</taxon>
        <taxon>Pezizomycotina</taxon>
        <taxon>Sordariomycetes</taxon>
        <taxon>Hypocreomycetidae</taxon>
        <taxon>Hypocreales</taxon>
        <taxon>Ophiocordycipitaceae</taxon>
        <taxon>Hirsutella</taxon>
    </lineage>
</organism>
<dbReference type="OrthoDB" id="3034003at2759"/>
<feature type="transmembrane region" description="Helical" evidence="2">
    <location>
        <begin position="154"/>
        <end position="180"/>
    </location>
</feature>
<gene>
    <name evidence="3" type="ORF">HIM_11929</name>
</gene>
<protein>
    <submittedName>
        <fullName evidence="3">Uncharacterized protein</fullName>
    </submittedName>
</protein>
<feature type="region of interest" description="Disordered" evidence="1">
    <location>
        <begin position="234"/>
        <end position="374"/>
    </location>
</feature>
<dbReference type="EMBL" id="KQ030834">
    <property type="protein sequence ID" value="KJZ68673.1"/>
    <property type="molecule type" value="Genomic_DNA"/>
</dbReference>
<keyword evidence="2" id="KW-0812">Transmembrane</keyword>
<keyword evidence="2" id="KW-1133">Transmembrane helix</keyword>
<reference evidence="3 4" key="1">
    <citation type="journal article" date="2014" name="Genome Biol. Evol.">
        <title>Comparative genomics and transcriptomics analyses reveal divergent lifestyle features of nematode endoparasitic fungus Hirsutella minnesotensis.</title>
        <authorList>
            <person name="Lai Y."/>
            <person name="Liu K."/>
            <person name="Zhang X."/>
            <person name="Zhang X."/>
            <person name="Li K."/>
            <person name="Wang N."/>
            <person name="Shu C."/>
            <person name="Wu Y."/>
            <person name="Wang C."/>
            <person name="Bushley K.E."/>
            <person name="Xiang M."/>
            <person name="Liu X."/>
        </authorList>
    </citation>
    <scope>NUCLEOTIDE SEQUENCE [LARGE SCALE GENOMIC DNA]</scope>
    <source>
        <strain evidence="3 4">3608</strain>
    </source>
</reference>
<feature type="compositionally biased region" description="Gly residues" evidence="1">
    <location>
        <begin position="291"/>
        <end position="302"/>
    </location>
</feature>
<proteinExistence type="predicted"/>
<sequence length="374" mass="40225">MALADARPLWGIIAPPFAERQNLSTVRKESLYLPGMATSAMSKPVSTVQNLPGVEFYTGALACAYNIGPNTLAFLDGTISDYSGRSNIAMYAKWQEFSHTEKTTSKILNLIWTDLAASAVMGTKGVLGPGKDGTTLESVRIPVRPIVRQIKCGYLFAIPSFVGAVLWFLISIATLISGVMGGSDFATMRRQLRRTSTGRILTAILYPQEPNLKTKTKDWVHAVGTKYIDLSGTSPAIRNVDDGRQAGPVGGGREDLYASGRESYDKARERPIRDADQHGQPSVDVREPGPVGRGGEATGAGDGESQDEARGRPSRHGDQHGQPSVDVSEPGPVGRGREAVMQVIETSETTLGASHPDTDQQDAVIGDRKEHKHD</sequence>
<dbReference type="Proteomes" id="UP000054481">
    <property type="component" value="Unassembled WGS sequence"/>
</dbReference>
<feature type="compositionally biased region" description="Basic and acidic residues" evidence="1">
    <location>
        <begin position="365"/>
        <end position="374"/>
    </location>
</feature>
<keyword evidence="2" id="KW-0472">Membrane</keyword>
<keyword evidence="4" id="KW-1185">Reference proteome</keyword>
<dbReference type="AlphaFoldDB" id="A0A0F7ZQY5"/>
<feature type="compositionally biased region" description="Basic and acidic residues" evidence="1">
    <location>
        <begin position="307"/>
        <end position="319"/>
    </location>
</feature>